<reference evidence="2 3" key="1">
    <citation type="submission" date="2018-08" db="EMBL/GenBank/DDBJ databases">
        <title>Aeromicrobium sp. M2KJ-4, whole genome shotgun sequence.</title>
        <authorList>
            <person name="Tuo L."/>
        </authorList>
    </citation>
    <scope>NUCLEOTIDE SEQUENCE [LARGE SCALE GENOMIC DNA]</scope>
    <source>
        <strain evidence="2 3">M2KJ-4</strain>
    </source>
</reference>
<feature type="domain" description="Beta-lactamase-related" evidence="1">
    <location>
        <begin position="15"/>
        <end position="348"/>
    </location>
</feature>
<dbReference type="RefSeq" id="WP_119705548.1">
    <property type="nucleotide sequence ID" value="NZ_JBHSOI010000002.1"/>
</dbReference>
<gene>
    <name evidence="2" type="ORF">DX116_17975</name>
</gene>
<dbReference type="PANTHER" id="PTHR46825">
    <property type="entry name" value="D-ALANYL-D-ALANINE-CARBOXYPEPTIDASE/ENDOPEPTIDASE AMPH"/>
    <property type="match status" value="1"/>
</dbReference>
<dbReference type="Gene3D" id="3.40.710.10">
    <property type="entry name" value="DD-peptidase/beta-lactamase superfamily"/>
    <property type="match status" value="1"/>
</dbReference>
<evidence type="ECO:0000259" key="1">
    <source>
        <dbReference type="Pfam" id="PF00144"/>
    </source>
</evidence>
<dbReference type="OrthoDB" id="3863176at2"/>
<dbReference type="GO" id="GO:0016787">
    <property type="term" value="F:hydrolase activity"/>
    <property type="evidence" value="ECO:0007669"/>
    <property type="project" value="UniProtKB-KW"/>
</dbReference>
<accession>A0A371P4U2</accession>
<dbReference type="Proteomes" id="UP000265581">
    <property type="component" value="Unassembled WGS sequence"/>
</dbReference>
<sequence>MSDESTAVPIETMIDALFEQYVGVGTSRAAVVGLSDETGLSHWRGHGSANDQDELPDADMLFPIASMTKSFACCATLVARDAGLLDLEDPITKHVPEFQLAANDSGEIVPTIRMLLSMSGGLTEDNAWVDPFIDAPVDRVLHEAARGVRLSSRPGTTYEYSNLGYALVGIAVGRAVGMPFADYVQQNLLEPLGLTSTFYDKDAPADRPRASGYSLDDRGDWIAYGPRTSDAFLAAGGLVSTIRDLATWITWLGSALRESPTDESVLSTASRRELHRIHVMTPPAVTIAPDGGLAVVTGGYGLGVQVRQDLRRGLIVGHAGGLPGFTLYMTWHPASGRGLVALTNSHRGDLVAMCDRALGMVLADHDVPASVVRLWPETHELRHQTDALIRRWDDALAVRIFADNVDFDQPLDERRAEIARLVEIVGPLLDAPGASRLVSADSPADVTWSMAGERGELLCMIHLTPVEPAAVQELVVRAVPDGHPRPVELQPDRFTAGPSYTTTHRIIATT</sequence>
<organism evidence="2 3">
    <name type="scientific">Aeromicrobium endophyticum</name>
    <dbReference type="NCBI Taxonomy" id="2292704"/>
    <lineage>
        <taxon>Bacteria</taxon>
        <taxon>Bacillati</taxon>
        <taxon>Actinomycetota</taxon>
        <taxon>Actinomycetes</taxon>
        <taxon>Propionibacteriales</taxon>
        <taxon>Nocardioidaceae</taxon>
        <taxon>Aeromicrobium</taxon>
    </lineage>
</organism>
<keyword evidence="3" id="KW-1185">Reference proteome</keyword>
<dbReference type="SUPFAM" id="SSF56601">
    <property type="entry name" value="beta-lactamase/transpeptidase-like"/>
    <property type="match status" value="1"/>
</dbReference>
<name>A0A371P4U2_9ACTN</name>
<dbReference type="AlphaFoldDB" id="A0A371P4U2"/>
<keyword evidence="2" id="KW-0378">Hydrolase</keyword>
<dbReference type="EMBL" id="QUBR01000002">
    <property type="protein sequence ID" value="REK70963.1"/>
    <property type="molecule type" value="Genomic_DNA"/>
</dbReference>
<dbReference type="InterPro" id="IPR012338">
    <property type="entry name" value="Beta-lactam/transpept-like"/>
</dbReference>
<evidence type="ECO:0000313" key="2">
    <source>
        <dbReference type="EMBL" id="REK70963.1"/>
    </source>
</evidence>
<dbReference type="InterPro" id="IPR050491">
    <property type="entry name" value="AmpC-like"/>
</dbReference>
<evidence type="ECO:0000313" key="3">
    <source>
        <dbReference type="Proteomes" id="UP000265581"/>
    </source>
</evidence>
<dbReference type="InterPro" id="IPR001466">
    <property type="entry name" value="Beta-lactam-related"/>
</dbReference>
<proteinExistence type="predicted"/>
<dbReference type="PANTHER" id="PTHR46825:SF9">
    <property type="entry name" value="BETA-LACTAMASE-RELATED DOMAIN-CONTAINING PROTEIN"/>
    <property type="match status" value="1"/>
</dbReference>
<protein>
    <submittedName>
        <fullName evidence="2">Class A beta-lactamase-related serine hydrolase</fullName>
    </submittedName>
</protein>
<comment type="caution">
    <text evidence="2">The sequence shown here is derived from an EMBL/GenBank/DDBJ whole genome shotgun (WGS) entry which is preliminary data.</text>
</comment>
<dbReference type="Pfam" id="PF00144">
    <property type="entry name" value="Beta-lactamase"/>
    <property type="match status" value="1"/>
</dbReference>